<evidence type="ECO:0000256" key="9">
    <source>
        <dbReference type="ARBA" id="ARBA00023136"/>
    </source>
</evidence>
<evidence type="ECO:0000256" key="10">
    <source>
        <dbReference type="ARBA" id="ARBA00048040"/>
    </source>
</evidence>
<dbReference type="InterPro" id="IPR020850">
    <property type="entry name" value="GED_dom"/>
</dbReference>
<reference evidence="15" key="1">
    <citation type="submission" date="2022-10" db="EMBL/GenBank/DDBJ databases">
        <title>Fusarium specimens isolated from Avocado Roots.</title>
        <authorList>
            <person name="Stajich J."/>
            <person name="Roper C."/>
            <person name="Heimlech-Rivalta G."/>
        </authorList>
    </citation>
    <scope>NUCLEOTIDE SEQUENCE</scope>
    <source>
        <strain evidence="15">CF00143</strain>
    </source>
</reference>
<protein>
    <recommendedName>
        <fullName evidence="2">dynamin GTPase</fullName>
        <ecNumber evidence="2">3.6.5.5</ecNumber>
    </recommendedName>
</protein>
<feature type="domain" description="GED" evidence="13">
    <location>
        <begin position="725"/>
        <end position="812"/>
    </location>
</feature>
<dbReference type="PANTHER" id="PTHR11566">
    <property type="entry name" value="DYNAMIN"/>
    <property type="match status" value="1"/>
</dbReference>
<feature type="compositionally biased region" description="Basic residues" evidence="12">
    <location>
        <begin position="576"/>
        <end position="586"/>
    </location>
</feature>
<gene>
    <name evidence="15" type="primary">DNM1</name>
    <name evidence="15" type="ORF">NW766_009335</name>
</gene>
<dbReference type="EC" id="3.6.5.5" evidence="2"/>
<dbReference type="GO" id="GO:0005525">
    <property type="term" value="F:GTP binding"/>
    <property type="evidence" value="ECO:0007669"/>
    <property type="project" value="UniProtKB-KW"/>
</dbReference>
<dbReference type="Pfam" id="PF00350">
    <property type="entry name" value="Dynamin_N"/>
    <property type="match status" value="1"/>
</dbReference>
<organism evidence="15 16">
    <name type="scientific">Fusarium irregulare</name>
    <dbReference type="NCBI Taxonomy" id="2494466"/>
    <lineage>
        <taxon>Eukaryota</taxon>
        <taxon>Fungi</taxon>
        <taxon>Dikarya</taxon>
        <taxon>Ascomycota</taxon>
        <taxon>Pezizomycotina</taxon>
        <taxon>Sordariomycetes</taxon>
        <taxon>Hypocreomycetidae</taxon>
        <taxon>Hypocreales</taxon>
        <taxon>Nectriaceae</taxon>
        <taxon>Fusarium</taxon>
        <taxon>Fusarium incarnatum-equiseti species complex</taxon>
    </lineage>
</organism>
<evidence type="ECO:0000259" key="14">
    <source>
        <dbReference type="PROSITE" id="PS51718"/>
    </source>
</evidence>
<keyword evidence="5" id="KW-1000">Mitochondrion outer membrane</keyword>
<dbReference type="GO" id="GO:0000266">
    <property type="term" value="P:mitochondrial fission"/>
    <property type="evidence" value="ECO:0007669"/>
    <property type="project" value="TreeGrafter"/>
</dbReference>
<evidence type="ECO:0000256" key="12">
    <source>
        <dbReference type="SAM" id="MobiDB-lite"/>
    </source>
</evidence>
<comment type="catalytic activity">
    <reaction evidence="10">
        <text>GTP + H2O = GDP + phosphate + H(+)</text>
        <dbReference type="Rhea" id="RHEA:19669"/>
        <dbReference type="ChEBI" id="CHEBI:15377"/>
        <dbReference type="ChEBI" id="CHEBI:15378"/>
        <dbReference type="ChEBI" id="CHEBI:37565"/>
        <dbReference type="ChEBI" id="CHEBI:43474"/>
        <dbReference type="ChEBI" id="CHEBI:58189"/>
        <dbReference type="EC" id="3.6.5.5"/>
    </reaction>
</comment>
<dbReference type="Gene3D" id="3.40.50.300">
    <property type="entry name" value="P-loop containing nucleotide triphosphate hydrolases"/>
    <property type="match status" value="1"/>
</dbReference>
<comment type="caution">
    <text evidence="15">The sequence shown here is derived from an EMBL/GenBank/DDBJ whole genome shotgun (WGS) entry which is preliminary data.</text>
</comment>
<evidence type="ECO:0000256" key="11">
    <source>
        <dbReference type="RuleBase" id="RU003932"/>
    </source>
</evidence>
<dbReference type="InterPro" id="IPR027417">
    <property type="entry name" value="P-loop_NTPase"/>
</dbReference>
<dbReference type="GO" id="GO:0008017">
    <property type="term" value="F:microtubule binding"/>
    <property type="evidence" value="ECO:0007669"/>
    <property type="project" value="TreeGrafter"/>
</dbReference>
<evidence type="ECO:0000256" key="6">
    <source>
        <dbReference type="ARBA" id="ARBA00022801"/>
    </source>
</evidence>
<evidence type="ECO:0000313" key="15">
    <source>
        <dbReference type="EMBL" id="KAJ4008343.1"/>
    </source>
</evidence>
<dbReference type="AlphaFoldDB" id="A0A9W8PJ28"/>
<feature type="region of interest" description="Disordered" evidence="12">
    <location>
        <begin position="650"/>
        <end position="697"/>
    </location>
</feature>
<evidence type="ECO:0000256" key="5">
    <source>
        <dbReference type="ARBA" id="ARBA00022787"/>
    </source>
</evidence>
<keyword evidence="6 15" id="KW-0378">Hydrolase</keyword>
<dbReference type="InterPro" id="IPR030381">
    <property type="entry name" value="G_DYNAMIN_dom"/>
</dbReference>
<dbReference type="PRINTS" id="PR00195">
    <property type="entry name" value="DYNAMIN"/>
</dbReference>
<feature type="compositionally biased region" description="Acidic residues" evidence="12">
    <location>
        <begin position="552"/>
        <end position="563"/>
    </location>
</feature>
<dbReference type="PROSITE" id="PS00410">
    <property type="entry name" value="G_DYNAMIN_1"/>
    <property type="match status" value="1"/>
</dbReference>
<dbReference type="InterPro" id="IPR001401">
    <property type="entry name" value="Dynamin_GTPase"/>
</dbReference>
<keyword evidence="4 11" id="KW-0547">Nucleotide-binding</keyword>
<dbReference type="InterPro" id="IPR000375">
    <property type="entry name" value="Dynamin_stalk"/>
</dbReference>
<dbReference type="Pfam" id="PF01031">
    <property type="entry name" value="Dynamin_M"/>
    <property type="match status" value="1"/>
</dbReference>
<dbReference type="OrthoDB" id="5061070at2759"/>
<evidence type="ECO:0000256" key="7">
    <source>
        <dbReference type="ARBA" id="ARBA00023128"/>
    </source>
</evidence>
<dbReference type="InterPro" id="IPR019762">
    <property type="entry name" value="Dynamin_GTPase_CS"/>
</dbReference>
<dbReference type="CDD" id="cd08771">
    <property type="entry name" value="DLP_1"/>
    <property type="match status" value="1"/>
</dbReference>
<proteinExistence type="inferred from homology"/>
<comment type="similarity">
    <text evidence="11">Belongs to the TRAFAC class dynamin-like GTPase superfamily. Dynamin/Fzo/YdjA family.</text>
</comment>
<dbReference type="PROSITE" id="PS51718">
    <property type="entry name" value="G_DYNAMIN_2"/>
    <property type="match status" value="1"/>
</dbReference>
<evidence type="ECO:0000313" key="16">
    <source>
        <dbReference type="Proteomes" id="UP001152130"/>
    </source>
</evidence>
<dbReference type="GO" id="GO:0016559">
    <property type="term" value="P:peroxisome fission"/>
    <property type="evidence" value="ECO:0007669"/>
    <property type="project" value="TreeGrafter"/>
</dbReference>
<keyword evidence="8 11" id="KW-0342">GTP-binding</keyword>
<dbReference type="InterPro" id="IPR045063">
    <property type="entry name" value="Dynamin_N"/>
</dbReference>
<evidence type="ECO:0000256" key="1">
    <source>
        <dbReference type="ARBA" id="ARBA00004450"/>
    </source>
</evidence>
<dbReference type="SMART" id="SM00302">
    <property type="entry name" value="GED"/>
    <property type="match status" value="1"/>
</dbReference>
<keyword evidence="3" id="KW-0597">Phosphoprotein</keyword>
<dbReference type="GO" id="GO:0005829">
    <property type="term" value="C:cytosol"/>
    <property type="evidence" value="ECO:0007669"/>
    <property type="project" value="UniProtKB-ARBA"/>
</dbReference>
<dbReference type="GO" id="GO:0005741">
    <property type="term" value="C:mitochondrial outer membrane"/>
    <property type="evidence" value="ECO:0007669"/>
    <property type="project" value="UniProtKB-SubCell"/>
</dbReference>
<dbReference type="InterPro" id="IPR022812">
    <property type="entry name" value="Dynamin"/>
</dbReference>
<dbReference type="Pfam" id="PF02212">
    <property type="entry name" value="GED"/>
    <property type="match status" value="1"/>
</dbReference>
<dbReference type="PROSITE" id="PS51388">
    <property type="entry name" value="GED"/>
    <property type="match status" value="1"/>
</dbReference>
<dbReference type="GO" id="GO:0005874">
    <property type="term" value="C:microtubule"/>
    <property type="evidence" value="ECO:0007669"/>
    <property type="project" value="TreeGrafter"/>
</dbReference>
<evidence type="ECO:0000259" key="13">
    <source>
        <dbReference type="PROSITE" id="PS51388"/>
    </source>
</evidence>
<dbReference type="GO" id="GO:0042802">
    <property type="term" value="F:identical protein binding"/>
    <property type="evidence" value="ECO:0007669"/>
    <property type="project" value="UniProtKB-ARBA"/>
</dbReference>
<dbReference type="GO" id="GO:0030001">
    <property type="term" value="P:metal ion transport"/>
    <property type="evidence" value="ECO:0007669"/>
    <property type="project" value="UniProtKB-ARBA"/>
</dbReference>
<evidence type="ECO:0000256" key="8">
    <source>
        <dbReference type="ARBA" id="ARBA00023134"/>
    </source>
</evidence>
<feature type="domain" description="Dynamin-type G" evidence="14">
    <location>
        <begin position="27"/>
        <end position="314"/>
    </location>
</feature>
<dbReference type="Proteomes" id="UP001152130">
    <property type="component" value="Unassembled WGS sequence"/>
</dbReference>
<dbReference type="InterPro" id="IPR003130">
    <property type="entry name" value="GED"/>
</dbReference>
<evidence type="ECO:0000256" key="2">
    <source>
        <dbReference type="ARBA" id="ARBA00011980"/>
    </source>
</evidence>
<dbReference type="GO" id="GO:0006897">
    <property type="term" value="P:endocytosis"/>
    <property type="evidence" value="ECO:0007669"/>
    <property type="project" value="TreeGrafter"/>
</dbReference>
<sequence length="812" mass="90247">MAALGEDLLTTVNKLQDLVFNTIGSDSLDLPQIVVVGSQSAGKSSVLENIVGRDFLPRGAGICTRRPLILQLINVDDDENAPDPSADPYRSPGAARRSEWAEFHHIPNRRFNDFGDVKREIENETSRVAGNNKGINRQPINLKIYSPHVLNLTLVDLPGLTKVPIGDQPTDIEKQTRNLISEYIAKPNSIILAVSPANVDIVNSEALKLARHVDPLGRRTIGVLTKVDLMDHGTNALDILSGRVYPLKLGFIGVVNRSQQDIQGNKPMEDALQAETDFFKHHPAYRNISTRCGTHYLAKTLNTTLMGHIRERLPDIKARLNTLMGQTQQELASYGDMHFSGKEHRGSLILQQMTRFANSFISSIDGTSTEISTKELCGGARIYYIFNSVFGSSLDTIDPTSNLSALDIRTAIRNSTGPRPSLFVPEMAFDLLVKPQIKLLEIPSQRCVELVYEELIKICHTCGSTELSRYPRLQAKLIETVSDLLRERLGPASSYVESLISIQRAYINTNHPNFLGAAAAMSNVVSAKQERERKRLIQEERERREKRRLQELEVEGDGPEGEDGVNGPEKPEKTKSGRTKATKQPHRSISPAASVRENGTSSLAAHMNATHLNGLRSASPARLNQQGLGGARDSFLNYFFGKDGQTIGAPLPSPSALPNGRHISQNSETSFPIVRREREFNRPSTATTMAPEDDLYDRTGKNYGLASQMGESAEPAMTEREAMETELIRALISSYFNIVRESIADQVPKAVMHLLVNHCKDVVQNRLVSELYKETLFEELLYEDDGVKKEREKCERLLQTYREAAKIIGEVL</sequence>
<comment type="subcellular location">
    <subcellularLocation>
        <location evidence="1">Mitochondrion outer membrane</location>
        <topology evidence="1">Peripheral membrane protein</topology>
    </subcellularLocation>
</comment>
<dbReference type="GO" id="GO:0005777">
    <property type="term" value="C:peroxisome"/>
    <property type="evidence" value="ECO:0007669"/>
    <property type="project" value="UniProtKB-ARBA"/>
</dbReference>
<evidence type="ECO:0000256" key="4">
    <source>
        <dbReference type="ARBA" id="ARBA00022741"/>
    </source>
</evidence>
<keyword evidence="9" id="KW-0472">Membrane</keyword>
<dbReference type="GO" id="GO:0048312">
    <property type="term" value="P:intracellular distribution of mitochondria"/>
    <property type="evidence" value="ECO:0007669"/>
    <property type="project" value="TreeGrafter"/>
</dbReference>
<dbReference type="EMBL" id="JAPDHF010000015">
    <property type="protein sequence ID" value="KAJ4008343.1"/>
    <property type="molecule type" value="Genomic_DNA"/>
</dbReference>
<keyword evidence="16" id="KW-1185">Reference proteome</keyword>
<feature type="region of interest" description="Disordered" evidence="12">
    <location>
        <begin position="547"/>
        <end position="595"/>
    </location>
</feature>
<dbReference type="PANTHER" id="PTHR11566:SF235">
    <property type="entry name" value="DYNAMIN-RELATED PROTEIN DNM1"/>
    <property type="match status" value="1"/>
</dbReference>
<dbReference type="Gene3D" id="1.20.120.1240">
    <property type="entry name" value="Dynamin, middle domain"/>
    <property type="match status" value="2"/>
</dbReference>
<keyword evidence="7" id="KW-0496">Mitochondrion</keyword>
<evidence type="ECO:0000256" key="3">
    <source>
        <dbReference type="ARBA" id="ARBA00022553"/>
    </source>
</evidence>
<dbReference type="FunFam" id="3.40.50.300:FF:000383">
    <property type="entry name" value="Dynamin-like gtpase dnm1"/>
    <property type="match status" value="1"/>
</dbReference>
<dbReference type="SMART" id="SM00053">
    <property type="entry name" value="DYNc"/>
    <property type="match status" value="1"/>
</dbReference>
<dbReference type="FunFam" id="1.20.120.1240:FF:000002">
    <property type="entry name" value="Dynamin-1-like protein isoform 1"/>
    <property type="match status" value="1"/>
</dbReference>
<dbReference type="GO" id="GO:0003924">
    <property type="term" value="F:GTPase activity"/>
    <property type="evidence" value="ECO:0007669"/>
    <property type="project" value="InterPro"/>
</dbReference>
<dbReference type="SUPFAM" id="SSF52540">
    <property type="entry name" value="P-loop containing nucleoside triphosphate hydrolases"/>
    <property type="match status" value="1"/>
</dbReference>
<accession>A0A9W8PJ28</accession>
<name>A0A9W8PJ28_9HYPO</name>